<gene>
    <name evidence="1" type="ORF">LTS18_013139</name>
</gene>
<organism evidence="1 2">
    <name type="scientific">Coniosporium uncinatum</name>
    <dbReference type="NCBI Taxonomy" id="93489"/>
    <lineage>
        <taxon>Eukaryota</taxon>
        <taxon>Fungi</taxon>
        <taxon>Dikarya</taxon>
        <taxon>Ascomycota</taxon>
        <taxon>Pezizomycotina</taxon>
        <taxon>Dothideomycetes</taxon>
        <taxon>Dothideomycetes incertae sedis</taxon>
        <taxon>Coniosporium</taxon>
    </lineage>
</organism>
<comment type="caution">
    <text evidence="1">The sequence shown here is derived from an EMBL/GenBank/DDBJ whole genome shotgun (WGS) entry which is preliminary data.</text>
</comment>
<dbReference type="EMBL" id="JAWDJW010010352">
    <property type="protein sequence ID" value="KAK3047512.1"/>
    <property type="molecule type" value="Genomic_DNA"/>
</dbReference>
<proteinExistence type="predicted"/>
<name>A0ACC3CXB8_9PEZI</name>
<evidence type="ECO:0000313" key="2">
    <source>
        <dbReference type="Proteomes" id="UP001186974"/>
    </source>
</evidence>
<evidence type="ECO:0000313" key="1">
    <source>
        <dbReference type="EMBL" id="KAK3047512.1"/>
    </source>
</evidence>
<reference evidence="1" key="1">
    <citation type="submission" date="2024-09" db="EMBL/GenBank/DDBJ databases">
        <title>Black Yeasts Isolated from many extreme environments.</title>
        <authorList>
            <person name="Coleine C."/>
            <person name="Stajich J.E."/>
            <person name="Selbmann L."/>
        </authorList>
    </citation>
    <scope>NUCLEOTIDE SEQUENCE</scope>
    <source>
        <strain evidence="1">CCFEE 5737</strain>
    </source>
</reference>
<sequence>MQALSSLPGPRRFRALARYAESVRRWNATAARNPPDIKPLTSILIANRGEIALRVNRTASEYGIRTTTLYTNPDAHSQHALSSPFSVNLGEPSAYLDGDRIIQVAKQHGCEGIHPGYGFLSENAAF</sequence>
<keyword evidence="2" id="KW-1185">Reference proteome</keyword>
<accession>A0ACC3CXB8</accession>
<protein>
    <submittedName>
        <fullName evidence="1">Uncharacterized protein</fullName>
    </submittedName>
</protein>
<dbReference type="Proteomes" id="UP001186974">
    <property type="component" value="Unassembled WGS sequence"/>
</dbReference>
<feature type="non-terminal residue" evidence="1">
    <location>
        <position position="126"/>
    </location>
</feature>